<comment type="caution">
    <text evidence="2">The sequence shown here is derived from an EMBL/GenBank/DDBJ whole genome shotgun (WGS) entry which is preliminary data.</text>
</comment>
<dbReference type="Proteomes" id="UP000637578">
    <property type="component" value="Unassembled WGS sequence"/>
</dbReference>
<sequence>MLCAAVPAAGLPRATLTLLQQKAGPFQRDEAALLRAVDMLEASRAAWHVELRAYAAARREAKQRGQRAPHPTKANPYTPTRWYGTLEPSARHADHQKDLDTDDLNPTTKRPSMKITSGGMDGPRLDESLSDLDNNVYGSLTDGHTPEELARAFAQIGWRARTFSRAEYEIEYTWAQIGLFQDDDGATTFAGVVDPDRIFQRPRPGLPDRAVGFPAEDAAARTPGGGTEESTAGISPLRQETTRSPASRRGTPRSPARQDVMVRAIGQRPVASRRNAASSSRMSSPARPRPLGALG</sequence>
<evidence type="ECO:0000256" key="1">
    <source>
        <dbReference type="SAM" id="MobiDB-lite"/>
    </source>
</evidence>
<keyword evidence="3" id="KW-1185">Reference proteome</keyword>
<dbReference type="AlphaFoldDB" id="A0A8J3CES3"/>
<dbReference type="EMBL" id="BMMK01000063">
    <property type="protein sequence ID" value="GGM83698.1"/>
    <property type="molecule type" value="Genomic_DNA"/>
</dbReference>
<feature type="region of interest" description="Disordered" evidence="1">
    <location>
        <begin position="59"/>
        <end position="123"/>
    </location>
</feature>
<evidence type="ECO:0000313" key="2">
    <source>
        <dbReference type="EMBL" id="GGM83698.1"/>
    </source>
</evidence>
<feature type="compositionally biased region" description="Low complexity" evidence="1">
    <location>
        <begin position="268"/>
        <end position="295"/>
    </location>
</feature>
<name>A0A8J3CES3_9PSEU</name>
<evidence type="ECO:0000313" key="3">
    <source>
        <dbReference type="Proteomes" id="UP000637578"/>
    </source>
</evidence>
<proteinExistence type="predicted"/>
<accession>A0A8J3CES3</accession>
<feature type="compositionally biased region" description="Basic and acidic residues" evidence="1">
    <location>
        <begin position="89"/>
        <end position="99"/>
    </location>
</feature>
<organism evidence="2 3">
    <name type="scientific">Longimycelium tulufanense</name>
    <dbReference type="NCBI Taxonomy" id="907463"/>
    <lineage>
        <taxon>Bacteria</taxon>
        <taxon>Bacillati</taxon>
        <taxon>Actinomycetota</taxon>
        <taxon>Actinomycetes</taxon>
        <taxon>Pseudonocardiales</taxon>
        <taxon>Pseudonocardiaceae</taxon>
        <taxon>Longimycelium</taxon>
    </lineage>
</organism>
<gene>
    <name evidence="2" type="ORF">GCM10012275_62900</name>
</gene>
<reference evidence="2" key="2">
    <citation type="submission" date="2020-09" db="EMBL/GenBank/DDBJ databases">
        <authorList>
            <person name="Sun Q."/>
            <person name="Zhou Y."/>
        </authorList>
    </citation>
    <scope>NUCLEOTIDE SEQUENCE</scope>
    <source>
        <strain evidence="2">CGMCC 4.5737</strain>
    </source>
</reference>
<protein>
    <submittedName>
        <fullName evidence="2">Uncharacterized protein</fullName>
    </submittedName>
</protein>
<reference evidence="2" key="1">
    <citation type="journal article" date="2014" name="Int. J. Syst. Evol. Microbiol.">
        <title>Complete genome sequence of Corynebacterium casei LMG S-19264T (=DSM 44701T), isolated from a smear-ripened cheese.</title>
        <authorList>
            <consortium name="US DOE Joint Genome Institute (JGI-PGF)"/>
            <person name="Walter F."/>
            <person name="Albersmeier A."/>
            <person name="Kalinowski J."/>
            <person name="Ruckert C."/>
        </authorList>
    </citation>
    <scope>NUCLEOTIDE SEQUENCE</scope>
    <source>
        <strain evidence="2">CGMCC 4.5737</strain>
    </source>
</reference>
<feature type="compositionally biased region" description="Polar residues" evidence="1">
    <location>
        <begin position="228"/>
        <end position="245"/>
    </location>
</feature>
<feature type="region of interest" description="Disordered" evidence="1">
    <location>
        <begin position="198"/>
        <end position="295"/>
    </location>
</feature>